<dbReference type="GO" id="GO:0006935">
    <property type="term" value="P:chemotaxis"/>
    <property type="evidence" value="ECO:0007669"/>
    <property type="project" value="UniProtKB-KW"/>
</dbReference>
<name>A0A0P8X7G7_PSEFL</name>
<comment type="similarity">
    <text evidence="10">Belongs to the methyl-accepting chemotaxis (MCP) protein family.</text>
</comment>
<evidence type="ECO:0000256" key="4">
    <source>
        <dbReference type="ARBA" id="ARBA00022500"/>
    </source>
</evidence>
<evidence type="ECO:0000256" key="2">
    <source>
        <dbReference type="ARBA" id="ARBA00022475"/>
    </source>
</evidence>
<keyword evidence="8 12" id="KW-0472">Membrane</keyword>
<dbReference type="PANTHER" id="PTHR32089:SF39">
    <property type="entry name" value="METHYL-ACCEPTING CHEMOTAXIS PROTEIN HLYB"/>
    <property type="match status" value="1"/>
</dbReference>
<evidence type="ECO:0000256" key="10">
    <source>
        <dbReference type="ARBA" id="ARBA00029447"/>
    </source>
</evidence>
<evidence type="ECO:0000256" key="8">
    <source>
        <dbReference type="ARBA" id="ARBA00023136"/>
    </source>
</evidence>
<evidence type="ECO:0000256" key="12">
    <source>
        <dbReference type="SAM" id="Phobius"/>
    </source>
</evidence>
<keyword evidence="2" id="KW-1003">Cell membrane</keyword>
<dbReference type="InterPro" id="IPR033479">
    <property type="entry name" value="dCache_1"/>
</dbReference>
<dbReference type="CDD" id="cd06225">
    <property type="entry name" value="HAMP"/>
    <property type="match status" value="1"/>
</dbReference>
<dbReference type="GO" id="GO:0005886">
    <property type="term" value="C:plasma membrane"/>
    <property type="evidence" value="ECO:0007669"/>
    <property type="project" value="UniProtKB-SubCell"/>
</dbReference>
<dbReference type="InterPro" id="IPR004090">
    <property type="entry name" value="Chemotax_Me-accpt_rcpt"/>
</dbReference>
<dbReference type="Proteomes" id="UP000050349">
    <property type="component" value="Unassembled WGS sequence"/>
</dbReference>
<evidence type="ECO:0000256" key="6">
    <source>
        <dbReference type="ARBA" id="ARBA00022692"/>
    </source>
</evidence>
<dbReference type="CDD" id="cd11386">
    <property type="entry name" value="MCP_signal"/>
    <property type="match status" value="1"/>
</dbReference>
<dbReference type="Gene3D" id="1.10.287.950">
    <property type="entry name" value="Methyl-accepting chemotaxis protein"/>
    <property type="match status" value="1"/>
</dbReference>
<dbReference type="FunFam" id="1.10.287.950:FF:000001">
    <property type="entry name" value="Methyl-accepting chemotaxis sensory transducer"/>
    <property type="match status" value="1"/>
</dbReference>
<evidence type="ECO:0000259" key="14">
    <source>
        <dbReference type="PROSITE" id="PS50885"/>
    </source>
</evidence>
<dbReference type="CDD" id="cd12912">
    <property type="entry name" value="PDC2_MCP_like"/>
    <property type="match status" value="1"/>
</dbReference>
<keyword evidence="7 12" id="KW-1133">Transmembrane helix</keyword>
<keyword evidence="5" id="KW-0997">Cell inner membrane</keyword>
<comment type="caution">
    <text evidence="15">The sequence shown here is derived from an EMBL/GenBank/DDBJ whole genome shotgun (WGS) entry which is preliminary data.</text>
</comment>
<dbReference type="PRINTS" id="PR00260">
    <property type="entry name" value="CHEMTRNSDUCR"/>
</dbReference>
<dbReference type="Pfam" id="PF02743">
    <property type="entry name" value="dCache_1"/>
    <property type="match status" value="1"/>
</dbReference>
<keyword evidence="9 11" id="KW-0807">Transducer</keyword>
<dbReference type="GO" id="GO:0007165">
    <property type="term" value="P:signal transduction"/>
    <property type="evidence" value="ECO:0007669"/>
    <property type="project" value="UniProtKB-KW"/>
</dbReference>
<keyword evidence="6 12" id="KW-0812">Transmembrane</keyword>
<dbReference type="EMBL" id="LJXB01000035">
    <property type="protein sequence ID" value="KPU62092.1"/>
    <property type="molecule type" value="Genomic_DNA"/>
</dbReference>
<dbReference type="SUPFAM" id="SSF58104">
    <property type="entry name" value="Methyl-accepting chemotaxis protein (MCP) signaling domain"/>
    <property type="match status" value="1"/>
</dbReference>
<evidence type="ECO:0000256" key="7">
    <source>
        <dbReference type="ARBA" id="ARBA00022989"/>
    </source>
</evidence>
<dbReference type="SUPFAM" id="SSF103190">
    <property type="entry name" value="Sensory domain-like"/>
    <property type="match status" value="1"/>
</dbReference>
<dbReference type="InterPro" id="IPR004089">
    <property type="entry name" value="MCPsignal_dom"/>
</dbReference>
<dbReference type="PROSITE" id="PS50111">
    <property type="entry name" value="CHEMOTAXIS_TRANSDUC_2"/>
    <property type="match status" value="1"/>
</dbReference>
<evidence type="ECO:0000256" key="5">
    <source>
        <dbReference type="ARBA" id="ARBA00022519"/>
    </source>
</evidence>
<dbReference type="GO" id="GO:0016597">
    <property type="term" value="F:amino acid binding"/>
    <property type="evidence" value="ECO:0007669"/>
    <property type="project" value="UniProtKB-ARBA"/>
</dbReference>
<dbReference type="PANTHER" id="PTHR32089">
    <property type="entry name" value="METHYL-ACCEPTING CHEMOTAXIS PROTEIN MCPB"/>
    <property type="match status" value="1"/>
</dbReference>
<keyword evidence="3" id="KW-0488">Methylation</keyword>
<feature type="domain" description="HAMP" evidence="14">
    <location>
        <begin position="298"/>
        <end position="352"/>
    </location>
</feature>
<dbReference type="OrthoDB" id="7021108at2"/>
<evidence type="ECO:0000313" key="15">
    <source>
        <dbReference type="EMBL" id="KPU62092.1"/>
    </source>
</evidence>
<feature type="domain" description="Methyl-accepting transducer" evidence="13">
    <location>
        <begin position="357"/>
        <end position="593"/>
    </location>
</feature>
<protein>
    <submittedName>
        <fullName evidence="15">Methyl-accepting chemotaxis (MCP) signaling domain protein</fullName>
    </submittedName>
</protein>
<reference evidence="15 16" key="1">
    <citation type="submission" date="2015-09" db="EMBL/GenBank/DDBJ databases">
        <authorList>
            <person name="Jackson K.R."/>
            <person name="Lunt B.L."/>
            <person name="Fisher J.N.B."/>
            <person name="Gardner A.V."/>
            <person name="Bailey M.E."/>
            <person name="Deus L.M."/>
            <person name="Earl A.S."/>
            <person name="Gibby P.D."/>
            <person name="Hartmann K.A."/>
            <person name="Liu J.E."/>
            <person name="Manci A.M."/>
            <person name="Nielsen D.A."/>
            <person name="Solomon M.B."/>
            <person name="Breakwell D.P."/>
            <person name="Burnett S.H."/>
            <person name="Grose J.H."/>
        </authorList>
    </citation>
    <scope>NUCLEOTIDE SEQUENCE [LARGE SCALE GENOMIC DNA]</scope>
    <source>
        <strain evidence="15 16">S613</strain>
    </source>
</reference>
<feature type="transmembrane region" description="Helical" evidence="12">
    <location>
        <begin position="12"/>
        <end position="29"/>
    </location>
</feature>
<evidence type="ECO:0000256" key="3">
    <source>
        <dbReference type="ARBA" id="ARBA00022481"/>
    </source>
</evidence>
<dbReference type="PATRIC" id="fig|294.162.peg.137"/>
<dbReference type="GO" id="GO:0043200">
    <property type="term" value="P:response to amino acid"/>
    <property type="evidence" value="ECO:0007669"/>
    <property type="project" value="UniProtKB-ARBA"/>
</dbReference>
<sequence>MTVHLRFSHKVLLAASLVVIAAFSLFTLYNDYFQRDAIRTNLESHLEGMSKIAASNVQAWLSGRVLLIDTVAQTVANDNTPDSVVRLLEQKTLLSTFNFTYLGGIDGSFAMRPKDELPADYDPRTRPWYKDAMAAGGTTLTEPYLDVSTGQLMMTIATPVHHGNQPLGVVGGDLTLDTLAKIVSSLDLGGIGYAFLVSADGKILAHPDKDLVMKNLVDIYPQDTPAISTHFSETEQAGVPYILMFSPVKGLPSVNWYIGLSIDKKKAYQALGDFRASAIFATLIAVLITLLLLGMLIRVLMQPLRLMGKAMRDIAQGEGDLTRRLAVHSQDEFGELAYGFNLFVERIQHSIREVSSATEQVNEVAKRVMLASSSSIANSDEQANRTNSIAAAINELGAAAQEIACNAGDASLQASDARLQAEGGRQVVAQTINAMNELSGKIRASCSNIETLNGKTVSIGRILEVIKGISEQTNLLALNAAIEAARAGEAGRGFAVVADEVRSLAYRTQASAQEIHTMIEELQVGAREAVCTMSESERYSHEGVVIANQAGERLGSVTQRIGEIDGINQSVAIATEEQTAVIDSLNMDITEIKSLNQEGVENLQATLLACDDLEQQASRLKYLVDSFRT</sequence>
<keyword evidence="4" id="KW-0145">Chemotaxis</keyword>
<accession>A0A0P8X7G7</accession>
<dbReference type="InterPro" id="IPR029151">
    <property type="entry name" value="Sensor-like_sf"/>
</dbReference>
<dbReference type="GO" id="GO:0004888">
    <property type="term" value="F:transmembrane signaling receptor activity"/>
    <property type="evidence" value="ECO:0007669"/>
    <property type="project" value="InterPro"/>
</dbReference>
<evidence type="ECO:0000313" key="16">
    <source>
        <dbReference type="Proteomes" id="UP000050349"/>
    </source>
</evidence>
<proteinExistence type="inferred from homology"/>
<dbReference type="CDD" id="cd12913">
    <property type="entry name" value="PDC1_MCP_like"/>
    <property type="match status" value="1"/>
</dbReference>
<evidence type="ECO:0000256" key="11">
    <source>
        <dbReference type="PROSITE-ProRule" id="PRU00284"/>
    </source>
</evidence>
<dbReference type="SMART" id="SM00283">
    <property type="entry name" value="MA"/>
    <property type="match status" value="1"/>
</dbReference>
<dbReference type="SMART" id="SM00304">
    <property type="entry name" value="HAMP"/>
    <property type="match status" value="2"/>
</dbReference>
<dbReference type="Pfam" id="PF00672">
    <property type="entry name" value="HAMP"/>
    <property type="match status" value="1"/>
</dbReference>
<dbReference type="Gene3D" id="3.30.450.20">
    <property type="entry name" value="PAS domain"/>
    <property type="match status" value="2"/>
</dbReference>
<comment type="subcellular location">
    <subcellularLocation>
        <location evidence="1">Cell inner membrane</location>
        <topology evidence="1">Multi-pass membrane protein</topology>
    </subcellularLocation>
</comment>
<evidence type="ECO:0000256" key="9">
    <source>
        <dbReference type="ARBA" id="ARBA00023224"/>
    </source>
</evidence>
<dbReference type="Pfam" id="PF00015">
    <property type="entry name" value="MCPsignal"/>
    <property type="match status" value="1"/>
</dbReference>
<dbReference type="FunFam" id="3.30.450.20:FF:000048">
    <property type="entry name" value="Methyl-accepting chemotaxis protein"/>
    <property type="match status" value="1"/>
</dbReference>
<gene>
    <name evidence="15" type="ORF">AN403_6094</name>
</gene>
<evidence type="ECO:0000256" key="1">
    <source>
        <dbReference type="ARBA" id="ARBA00004429"/>
    </source>
</evidence>
<feature type="transmembrane region" description="Helical" evidence="12">
    <location>
        <begin position="278"/>
        <end position="301"/>
    </location>
</feature>
<evidence type="ECO:0000259" key="13">
    <source>
        <dbReference type="PROSITE" id="PS50111"/>
    </source>
</evidence>
<dbReference type="PROSITE" id="PS50885">
    <property type="entry name" value="HAMP"/>
    <property type="match status" value="1"/>
</dbReference>
<dbReference type="InterPro" id="IPR003660">
    <property type="entry name" value="HAMP_dom"/>
</dbReference>
<organism evidence="15 16">
    <name type="scientific">Pseudomonas fluorescens</name>
    <dbReference type="NCBI Taxonomy" id="294"/>
    <lineage>
        <taxon>Bacteria</taxon>
        <taxon>Pseudomonadati</taxon>
        <taxon>Pseudomonadota</taxon>
        <taxon>Gammaproteobacteria</taxon>
        <taxon>Pseudomonadales</taxon>
        <taxon>Pseudomonadaceae</taxon>
        <taxon>Pseudomonas</taxon>
    </lineage>
</organism>
<dbReference type="AlphaFoldDB" id="A0A0P8X7G7"/>